<evidence type="ECO:0000313" key="1">
    <source>
        <dbReference type="EMBL" id="AEA27925.1"/>
    </source>
</evidence>
<dbReference type="EMBL" id="CP002593">
    <property type="protein sequence ID" value="AEA27925.1"/>
    <property type="molecule type" value="Genomic_DNA"/>
</dbReference>
<reference evidence="1 2" key="1">
    <citation type="journal article" date="2011" name="J. Bacteriol.">
        <title>Genome sequence of the 1,4-dioxane-degrading Pseudonocardia dioxanivorans strain CB1190.</title>
        <authorList>
            <person name="Sales C.M."/>
            <person name="Mahendra S."/>
            <person name="Grostern A."/>
            <person name="Parales R.E."/>
            <person name="Goodwin L.A."/>
            <person name="Woyke T."/>
            <person name="Nolan M."/>
            <person name="Lapidus A."/>
            <person name="Chertkov O."/>
            <person name="Ovchinnikova G."/>
            <person name="Sczyrba A."/>
            <person name="Alvarez-Cohen L."/>
        </authorList>
    </citation>
    <scope>NUCLEOTIDE SEQUENCE [LARGE SCALE GENOMIC DNA]</scope>
    <source>
        <strain evidence="2">ATCC 55486 / DSM 44775 / JCM 13855 / CB1190</strain>
    </source>
</reference>
<sequence length="165" mass="18041">MRYRVTGQAELGRLAGRLREAADGGLQRDVNAELRAAAKPVRRAVQAAVLGASFPDAEPAAGGGGESRGLRAGLARATEIHDLSNGVRFAVDGNKVGIERGHRLAQLTDTETAPRWRHPVRGRRDRKWRTQIGRPWFFVTIRGGRPKFEAGVERGMAKTARRIEG</sequence>
<dbReference type="KEGG" id="pdx:Psed_5798"/>
<dbReference type="STRING" id="675635.Psed_5798"/>
<keyword evidence="2" id="KW-1185">Reference proteome</keyword>
<evidence type="ECO:0008006" key="3">
    <source>
        <dbReference type="Google" id="ProtNLM"/>
    </source>
</evidence>
<organism evidence="1 2">
    <name type="scientific">Pseudonocardia dioxanivorans (strain ATCC 55486 / DSM 44775 / JCM 13855 / CB1190)</name>
    <dbReference type="NCBI Taxonomy" id="675635"/>
    <lineage>
        <taxon>Bacteria</taxon>
        <taxon>Bacillati</taxon>
        <taxon>Actinomycetota</taxon>
        <taxon>Actinomycetes</taxon>
        <taxon>Pseudonocardiales</taxon>
        <taxon>Pseudonocardiaceae</taxon>
        <taxon>Pseudonocardia</taxon>
    </lineage>
</organism>
<evidence type="ECO:0000313" key="2">
    <source>
        <dbReference type="Proteomes" id="UP000007809"/>
    </source>
</evidence>
<accession>F4D1D7</accession>
<proteinExistence type="predicted"/>
<gene>
    <name evidence="1" type="ordered locus">Psed_5798</name>
</gene>
<dbReference type="Proteomes" id="UP000007809">
    <property type="component" value="Chromosome"/>
</dbReference>
<protein>
    <recommendedName>
        <fullName evidence="3">HK97 gp10 family phage protein</fullName>
    </recommendedName>
</protein>
<dbReference type="AlphaFoldDB" id="F4D1D7"/>
<dbReference type="HOGENOM" id="CLU_1609435_0_0_11"/>
<name>F4D1D7_PSEUX</name>